<dbReference type="Proteomes" id="UP000694892">
    <property type="component" value="Chromosome 5L"/>
</dbReference>
<evidence type="ECO:0000313" key="1">
    <source>
        <dbReference type="EMBL" id="OCT79829.1"/>
    </source>
</evidence>
<proteinExistence type="predicted"/>
<sequence>MIFRWRQQTLLFDGIFLSNGGSNPNTTTACTFLIFFSLLCFLTLDFSGSPEPTARLCIAYSTRIDCPGEAMYQE</sequence>
<reference evidence="2" key="1">
    <citation type="journal article" date="2016" name="Nature">
        <title>Genome evolution in the allotetraploid frog Xenopus laevis.</title>
        <authorList>
            <person name="Session A.M."/>
            <person name="Uno Y."/>
            <person name="Kwon T."/>
            <person name="Chapman J.A."/>
            <person name="Toyoda A."/>
            <person name="Takahashi S."/>
            <person name="Fukui A."/>
            <person name="Hikosaka A."/>
            <person name="Suzuki A."/>
            <person name="Kondo M."/>
            <person name="van Heeringen S.J."/>
            <person name="Quigley I."/>
            <person name="Heinz S."/>
            <person name="Ogino H."/>
            <person name="Ochi H."/>
            <person name="Hellsten U."/>
            <person name="Lyons J.B."/>
            <person name="Simakov O."/>
            <person name="Putnam N."/>
            <person name="Stites J."/>
            <person name="Kuroki Y."/>
            <person name="Tanaka T."/>
            <person name="Michiue T."/>
            <person name="Watanabe M."/>
            <person name="Bogdanovic O."/>
            <person name="Lister R."/>
            <person name="Georgiou G."/>
            <person name="Paranjpe S.S."/>
            <person name="van Kruijsbergen I."/>
            <person name="Shu S."/>
            <person name="Carlson J."/>
            <person name="Kinoshita T."/>
            <person name="Ohta Y."/>
            <person name="Mawaribuchi S."/>
            <person name="Jenkins J."/>
            <person name="Grimwood J."/>
            <person name="Schmutz J."/>
            <person name="Mitros T."/>
            <person name="Mozaffari S.V."/>
            <person name="Suzuki Y."/>
            <person name="Haramoto Y."/>
            <person name="Yamamoto T.S."/>
            <person name="Takagi C."/>
            <person name="Heald R."/>
            <person name="Miller K."/>
            <person name="Haudenschild C."/>
            <person name="Kitzman J."/>
            <person name="Nakayama T."/>
            <person name="Izutsu Y."/>
            <person name="Robert J."/>
            <person name="Fortriede J."/>
            <person name="Burns K."/>
            <person name="Lotay V."/>
            <person name="Karimi K."/>
            <person name="Yasuoka Y."/>
            <person name="Dichmann D.S."/>
            <person name="Flajnik M.F."/>
            <person name="Houston D.W."/>
            <person name="Shendure J."/>
            <person name="DuPasquier L."/>
            <person name="Vize P.D."/>
            <person name="Zorn A.M."/>
            <person name="Ito M."/>
            <person name="Marcotte E.M."/>
            <person name="Wallingford J.B."/>
            <person name="Ito Y."/>
            <person name="Asashima M."/>
            <person name="Ueno N."/>
            <person name="Matsuda Y."/>
            <person name="Veenstra G.J."/>
            <person name="Fujiyama A."/>
            <person name="Harland R.M."/>
            <person name="Taira M."/>
            <person name="Rokhsar D.S."/>
        </authorList>
    </citation>
    <scope>NUCLEOTIDE SEQUENCE [LARGE SCALE GENOMIC DNA]</scope>
    <source>
        <strain evidence="2">J</strain>
    </source>
</reference>
<dbReference type="PROSITE" id="PS51257">
    <property type="entry name" value="PROKAR_LIPOPROTEIN"/>
    <property type="match status" value="1"/>
</dbReference>
<dbReference type="EMBL" id="CM004474">
    <property type="protein sequence ID" value="OCT79829.1"/>
    <property type="molecule type" value="Genomic_DNA"/>
</dbReference>
<protein>
    <submittedName>
        <fullName evidence="1">Uncharacterized protein</fullName>
    </submittedName>
</protein>
<gene>
    <name evidence="1" type="ORF">XELAEV_18026640mg</name>
</gene>
<accession>A0A974CU73</accession>
<organism evidence="1 2">
    <name type="scientific">Xenopus laevis</name>
    <name type="common">African clawed frog</name>
    <dbReference type="NCBI Taxonomy" id="8355"/>
    <lineage>
        <taxon>Eukaryota</taxon>
        <taxon>Metazoa</taxon>
        <taxon>Chordata</taxon>
        <taxon>Craniata</taxon>
        <taxon>Vertebrata</taxon>
        <taxon>Euteleostomi</taxon>
        <taxon>Amphibia</taxon>
        <taxon>Batrachia</taxon>
        <taxon>Anura</taxon>
        <taxon>Pipoidea</taxon>
        <taxon>Pipidae</taxon>
        <taxon>Xenopodinae</taxon>
        <taxon>Xenopus</taxon>
        <taxon>Xenopus</taxon>
    </lineage>
</organism>
<name>A0A974CU73_XENLA</name>
<dbReference type="AlphaFoldDB" id="A0A974CU73"/>
<evidence type="ECO:0000313" key="2">
    <source>
        <dbReference type="Proteomes" id="UP000694892"/>
    </source>
</evidence>